<evidence type="ECO:0000259" key="3">
    <source>
        <dbReference type="Pfam" id="PF07940"/>
    </source>
</evidence>
<dbReference type="Pfam" id="PF07940">
    <property type="entry name" value="Hepar_II_III_C"/>
    <property type="match status" value="1"/>
</dbReference>
<protein>
    <recommendedName>
        <fullName evidence="3">Heparinase II/III-like C-terminal domain-containing protein</fullName>
    </recommendedName>
</protein>
<dbReference type="Proteomes" id="UP000318815">
    <property type="component" value="Unassembled WGS sequence"/>
</dbReference>
<dbReference type="Gene3D" id="1.50.10.100">
    <property type="entry name" value="Chondroitin AC/alginate lyase"/>
    <property type="match status" value="1"/>
</dbReference>
<evidence type="ECO:0000256" key="2">
    <source>
        <dbReference type="SAM" id="SignalP"/>
    </source>
</evidence>
<keyword evidence="2" id="KW-0732">Signal</keyword>
<evidence type="ECO:0000256" key="1">
    <source>
        <dbReference type="ARBA" id="ARBA00004196"/>
    </source>
</evidence>
<dbReference type="InterPro" id="IPR012480">
    <property type="entry name" value="Hepar_II_III_C"/>
</dbReference>
<dbReference type="OrthoDB" id="9793856at2"/>
<dbReference type="RefSeq" id="WP_146307517.1">
    <property type="nucleotide sequence ID" value="NZ_VOHS01000038.1"/>
</dbReference>
<feature type="chain" id="PRO_5023026335" description="Heparinase II/III-like C-terminal domain-containing protein" evidence="2">
    <location>
        <begin position="23"/>
        <end position="651"/>
    </location>
</feature>
<dbReference type="EMBL" id="VOHS01000038">
    <property type="protein sequence ID" value="TWV95682.1"/>
    <property type="molecule type" value="Genomic_DNA"/>
</dbReference>
<sequence>MKHLLSLLLLVSLSTAASRSVAQEPRNLLSRFTRPQLEAALLPADKWHPFPLDAAGWKRILPDSVQQSILRQADTYLKIPFVAIPASMMMEYQKNGDRSRYEEMSFRKRDQLFTMTVAEAIEQKGRFLTAIVNGIWSICEESYWGAPGHLYLQKAGIDLADAEDPSVDLFVSETATVLALTDYLLGAQLDSYSKLLRRRIYYEVNRRMLTPLEKDSERYFYLKKGTKEYPINNWNPWVISNWMTSLLLLEKSNERRVAELEHALHLLDHYINFMGEDGAVDEGPVYWSGATGRVFDALTVLESATDGKIKVYDAPIISNMAAYIYKMHIAGNYYINVADASPVIPTDGLLLYRMGKMMGDPVMRDFGAWAFHRYPIRTPISGDFAKPRMLFNMQAWIDCSHSEGREPVIADVWLESIQLMAARAGNGLFLASHGGHNGESHNHNDVGDFIVYAAGQPVIIDVGLGTYTARTFSKERYQLWYNSSAFHNLPAINNIQQKEGRKFGAKDVQYHQDQQSASLHMDIAGAYPPEAGVVRWEREVRMDKQQGQVTVTDDFNLSAGSQALTQTLMTVCPVDISQTGTILFKVSGAAPVQLTYDPQLWEVKTEVIPCKAPDEKRLSDNWSHKPVTRILLVYKESRSSGRHTFIIKHQV</sequence>
<reference evidence="4 5" key="1">
    <citation type="submission" date="2019-08" db="EMBL/GenBank/DDBJ databases">
        <title>Whole genome sequencing of chitin degrading bacteria Chitinophaga pinensis YS16.</title>
        <authorList>
            <person name="Singh R.P."/>
            <person name="Manchanda G."/>
            <person name="Maurya I.K."/>
            <person name="Joshi N.K."/>
            <person name="Srivastava A.K."/>
        </authorList>
    </citation>
    <scope>NUCLEOTIDE SEQUENCE [LARGE SCALE GENOMIC DNA]</scope>
    <source>
        <strain evidence="4 5">YS-16</strain>
    </source>
</reference>
<proteinExistence type="predicted"/>
<keyword evidence="5" id="KW-1185">Reference proteome</keyword>
<comment type="caution">
    <text evidence="4">The sequence shown here is derived from an EMBL/GenBank/DDBJ whole genome shotgun (WGS) entry which is preliminary data.</text>
</comment>
<evidence type="ECO:0000313" key="5">
    <source>
        <dbReference type="Proteomes" id="UP000318815"/>
    </source>
</evidence>
<dbReference type="Gene3D" id="2.70.98.70">
    <property type="match status" value="1"/>
</dbReference>
<comment type="subcellular location">
    <subcellularLocation>
        <location evidence="1">Cell envelope</location>
    </subcellularLocation>
</comment>
<dbReference type="GO" id="GO:0016829">
    <property type="term" value="F:lyase activity"/>
    <property type="evidence" value="ECO:0007669"/>
    <property type="project" value="InterPro"/>
</dbReference>
<name>A0A5C6LMD8_9BACT</name>
<accession>A0A5C6LMD8</accession>
<feature type="signal peptide" evidence="2">
    <location>
        <begin position="1"/>
        <end position="22"/>
    </location>
</feature>
<organism evidence="4 5">
    <name type="scientific">Chitinophaga pinensis</name>
    <dbReference type="NCBI Taxonomy" id="79329"/>
    <lineage>
        <taxon>Bacteria</taxon>
        <taxon>Pseudomonadati</taxon>
        <taxon>Bacteroidota</taxon>
        <taxon>Chitinophagia</taxon>
        <taxon>Chitinophagales</taxon>
        <taxon>Chitinophagaceae</taxon>
        <taxon>Chitinophaga</taxon>
    </lineage>
</organism>
<dbReference type="GO" id="GO:0030313">
    <property type="term" value="C:cell envelope"/>
    <property type="evidence" value="ECO:0007669"/>
    <property type="project" value="UniProtKB-SubCell"/>
</dbReference>
<dbReference type="InterPro" id="IPR008929">
    <property type="entry name" value="Chondroitin_lyas"/>
</dbReference>
<gene>
    <name evidence="4" type="ORF">FEF09_24270</name>
</gene>
<evidence type="ECO:0000313" key="4">
    <source>
        <dbReference type="EMBL" id="TWV95682.1"/>
    </source>
</evidence>
<dbReference type="SUPFAM" id="SSF48230">
    <property type="entry name" value="Chondroitin AC/alginate lyase"/>
    <property type="match status" value="1"/>
</dbReference>
<feature type="domain" description="Heparinase II/III-like C-terminal" evidence="3">
    <location>
        <begin position="420"/>
        <end position="562"/>
    </location>
</feature>
<dbReference type="AlphaFoldDB" id="A0A5C6LMD8"/>